<name>A0AA90NDL8_9ACTN</name>
<sequence length="175" mass="18597">MTDFAGRERAPLTYAEVGATRPGAAPPADAHVIRAERVVGHGPGDFAAVREQILGYGMQRGAGMRVRASTPTAQEGTILLLSAPFLGPLRIPCRVVYLLDEPDRAGFAYGTLPGHPESGEELFSVELRADGAVVAVVSAFSRPGRWYTRLGAPAGRLLQAVMTRRYLAAMVRPGG</sequence>
<dbReference type="RefSeq" id="WP_305110472.1">
    <property type="nucleotide sequence ID" value="NZ_JAUTIX010000002.1"/>
</dbReference>
<dbReference type="PANTHER" id="PTHR34202">
    <property type="entry name" value="UPF0548 PROTEIN"/>
    <property type="match status" value="1"/>
</dbReference>
<dbReference type="PANTHER" id="PTHR34202:SF1">
    <property type="entry name" value="UPF0548 PROTEIN"/>
    <property type="match status" value="1"/>
</dbReference>
<feature type="domain" description="DUF1990" evidence="1">
    <location>
        <begin position="13"/>
        <end position="169"/>
    </location>
</feature>
<dbReference type="EMBL" id="JAUTIX010000002">
    <property type="protein sequence ID" value="MDP0397228.1"/>
    <property type="molecule type" value="Genomic_DNA"/>
</dbReference>
<dbReference type="InterPro" id="IPR014457">
    <property type="entry name" value="UCP010260"/>
</dbReference>
<dbReference type="PIRSF" id="PIRSF010260">
    <property type="entry name" value="UCP010260"/>
    <property type="match status" value="1"/>
</dbReference>
<protein>
    <submittedName>
        <fullName evidence="2">DUF1990 domain-containing protein</fullName>
    </submittedName>
</protein>
<keyword evidence="3" id="KW-1185">Reference proteome</keyword>
<proteinExistence type="predicted"/>
<dbReference type="AlphaFoldDB" id="A0AA90NDL8"/>
<accession>A0AA90NDL8</accession>
<dbReference type="Pfam" id="PF09348">
    <property type="entry name" value="DUF1990"/>
    <property type="match status" value="1"/>
</dbReference>
<organism evidence="2 3">
    <name type="scientific">Tsukamurella strandjordii</name>
    <dbReference type="NCBI Taxonomy" id="147577"/>
    <lineage>
        <taxon>Bacteria</taxon>
        <taxon>Bacillati</taxon>
        <taxon>Actinomycetota</taxon>
        <taxon>Actinomycetes</taxon>
        <taxon>Mycobacteriales</taxon>
        <taxon>Tsukamurellaceae</taxon>
        <taxon>Tsukamurella</taxon>
    </lineage>
</organism>
<evidence type="ECO:0000313" key="2">
    <source>
        <dbReference type="EMBL" id="MDP0397228.1"/>
    </source>
</evidence>
<reference evidence="2" key="1">
    <citation type="submission" date="2023-08" db="EMBL/GenBank/DDBJ databases">
        <title>The draft genome of Tsukamurella strandjordii strain 050030.</title>
        <authorList>
            <person name="Zhao F."/>
            <person name="Feng Y."/>
            <person name="Zong Z."/>
        </authorList>
    </citation>
    <scope>NUCLEOTIDE SEQUENCE</scope>
    <source>
        <strain evidence="2">050030</strain>
    </source>
</reference>
<evidence type="ECO:0000259" key="1">
    <source>
        <dbReference type="Pfam" id="PF09348"/>
    </source>
</evidence>
<evidence type="ECO:0000313" key="3">
    <source>
        <dbReference type="Proteomes" id="UP001178281"/>
    </source>
</evidence>
<dbReference type="InterPro" id="IPR018960">
    <property type="entry name" value="DUF1990"/>
</dbReference>
<dbReference type="Proteomes" id="UP001178281">
    <property type="component" value="Unassembled WGS sequence"/>
</dbReference>
<gene>
    <name evidence="2" type="ORF">Q7X28_04745</name>
</gene>
<comment type="caution">
    <text evidence="2">The sequence shown here is derived from an EMBL/GenBank/DDBJ whole genome shotgun (WGS) entry which is preliminary data.</text>
</comment>